<accession>A0A7X3BUU8</accession>
<comment type="caution">
    <text evidence="7">The sequence shown here is derived from an EMBL/GenBank/DDBJ whole genome shotgun (WGS) entry which is preliminary data.</text>
</comment>
<evidence type="ECO:0000313" key="7">
    <source>
        <dbReference type="EMBL" id="MTT74911.1"/>
    </source>
</evidence>
<gene>
    <name evidence="7" type="ORF">GMD11_01335</name>
    <name evidence="8" type="ORF">GMD18_01330</name>
</gene>
<sequence length="209" mass="22994">MNFLVIVLLFVVFLQTRIMDLRRAIICLSVQSAVIALACFISGIAHGEGIHIYAPGLLTIIVKVLLVPYAMLRLVSKLADERELISEINVNYSTAASAVFLVLSYLIVDKMLPGVEGRDILALSIVMILTGLTLIVMRSRAIMQMVGLITMENGIYLLGMAMTEGLPLVIEMGIFLDVLIAVMVLVILTNRLRLSFMTTDTNVLRKLKG</sequence>
<feature type="transmembrane region" description="Helical" evidence="6">
    <location>
        <begin position="52"/>
        <end position="70"/>
    </location>
</feature>
<feature type="transmembrane region" description="Helical" evidence="6">
    <location>
        <begin position="166"/>
        <end position="188"/>
    </location>
</feature>
<keyword evidence="9" id="KW-1185">Reference proteome</keyword>
<dbReference type="GO" id="GO:0005886">
    <property type="term" value="C:plasma membrane"/>
    <property type="evidence" value="ECO:0007669"/>
    <property type="project" value="UniProtKB-SubCell"/>
</dbReference>
<evidence type="ECO:0000313" key="8">
    <source>
        <dbReference type="EMBL" id="MTU03042.1"/>
    </source>
</evidence>
<evidence type="ECO:0000256" key="4">
    <source>
        <dbReference type="ARBA" id="ARBA00022989"/>
    </source>
</evidence>
<evidence type="ECO:0000256" key="2">
    <source>
        <dbReference type="ARBA" id="ARBA00022475"/>
    </source>
</evidence>
<keyword evidence="5 6" id="KW-0472">Membrane</keyword>
<reference evidence="9 10" key="1">
    <citation type="journal article" date="2019" name="Nat. Med.">
        <title>A library of human gut bacterial isolates paired with longitudinal multiomics data enables mechanistic microbiome research.</title>
        <authorList>
            <person name="Poyet M."/>
            <person name="Groussin M."/>
            <person name="Gibbons S.M."/>
            <person name="Avila-Pacheco J."/>
            <person name="Jiang X."/>
            <person name="Kearney S.M."/>
            <person name="Perrotta A.R."/>
            <person name="Berdy B."/>
            <person name="Zhao S."/>
            <person name="Lieberman T.D."/>
            <person name="Swanson P.K."/>
            <person name="Smith M."/>
            <person name="Roesemann S."/>
            <person name="Alexander J.E."/>
            <person name="Rich S.A."/>
            <person name="Livny J."/>
            <person name="Vlamakis H."/>
            <person name="Clish C."/>
            <person name="Bullock K."/>
            <person name="Deik A."/>
            <person name="Scott J."/>
            <person name="Pierce K.A."/>
            <person name="Xavier R.J."/>
            <person name="Alm E.J."/>
        </authorList>
    </citation>
    <scope>NUCLEOTIDE SEQUENCE [LARGE SCALE GENOMIC DNA]</scope>
    <source>
        <strain evidence="7 10">BIOML-A13</strain>
        <strain evidence="8 9">BIOML-A3</strain>
    </source>
</reference>
<dbReference type="InterPro" id="IPR038730">
    <property type="entry name" value="HyfE-like"/>
</dbReference>
<keyword evidence="2" id="KW-1003">Cell membrane</keyword>
<feature type="transmembrane region" description="Helical" evidence="6">
    <location>
        <begin position="90"/>
        <end position="108"/>
    </location>
</feature>
<dbReference type="AlphaFoldDB" id="A0A7X3BUU8"/>
<dbReference type="OrthoDB" id="5298295at2"/>
<keyword evidence="3 6" id="KW-0812">Transmembrane</keyword>
<feature type="transmembrane region" description="Helical" evidence="6">
    <location>
        <begin position="24"/>
        <end position="45"/>
    </location>
</feature>
<dbReference type="Proteomes" id="UP000443070">
    <property type="component" value="Unassembled WGS sequence"/>
</dbReference>
<name>A0A7X3BUU8_9FIRM</name>
<evidence type="ECO:0000256" key="6">
    <source>
        <dbReference type="SAM" id="Phobius"/>
    </source>
</evidence>
<proteinExistence type="predicted"/>
<feature type="transmembrane region" description="Helical" evidence="6">
    <location>
        <begin position="120"/>
        <end position="137"/>
    </location>
</feature>
<evidence type="ECO:0000256" key="5">
    <source>
        <dbReference type="ARBA" id="ARBA00023136"/>
    </source>
</evidence>
<evidence type="ECO:0000256" key="3">
    <source>
        <dbReference type="ARBA" id="ARBA00022692"/>
    </source>
</evidence>
<dbReference type="EMBL" id="WNBM01000001">
    <property type="protein sequence ID" value="MTT74911.1"/>
    <property type="molecule type" value="Genomic_DNA"/>
</dbReference>
<protein>
    <submittedName>
        <fullName evidence="7">Hydrogenase</fullName>
    </submittedName>
</protein>
<dbReference type="RefSeq" id="WP_130921190.1">
    <property type="nucleotide sequence ID" value="NZ_DBFDZZ010000187.1"/>
</dbReference>
<dbReference type="PANTHER" id="PTHR38601">
    <property type="entry name" value="HYDROGENASE-4 COMPONENT E"/>
    <property type="match status" value="1"/>
</dbReference>
<evidence type="ECO:0000256" key="1">
    <source>
        <dbReference type="ARBA" id="ARBA00004651"/>
    </source>
</evidence>
<dbReference type="EMBL" id="WNBW01000001">
    <property type="protein sequence ID" value="MTU03042.1"/>
    <property type="molecule type" value="Genomic_DNA"/>
</dbReference>
<organism evidence="7 10">
    <name type="scientific">Phascolarctobacterium faecium</name>
    <dbReference type="NCBI Taxonomy" id="33025"/>
    <lineage>
        <taxon>Bacteria</taxon>
        <taxon>Bacillati</taxon>
        <taxon>Bacillota</taxon>
        <taxon>Negativicutes</taxon>
        <taxon>Acidaminococcales</taxon>
        <taxon>Acidaminococcaceae</taxon>
        <taxon>Phascolarctobacterium</taxon>
    </lineage>
</organism>
<keyword evidence="4 6" id="KW-1133">Transmembrane helix</keyword>
<dbReference type="PANTHER" id="PTHR38601:SF1">
    <property type="entry name" value="HYDROGENASE-4 COMPONENT E"/>
    <property type="match status" value="1"/>
</dbReference>
<dbReference type="Proteomes" id="UP000484547">
    <property type="component" value="Unassembled WGS sequence"/>
</dbReference>
<evidence type="ECO:0000313" key="10">
    <source>
        <dbReference type="Proteomes" id="UP000484547"/>
    </source>
</evidence>
<evidence type="ECO:0000313" key="9">
    <source>
        <dbReference type="Proteomes" id="UP000443070"/>
    </source>
</evidence>
<comment type="subcellular location">
    <subcellularLocation>
        <location evidence="1">Cell membrane</location>
        <topology evidence="1">Multi-pass membrane protein</topology>
    </subcellularLocation>
</comment>